<keyword evidence="3" id="KW-1185">Reference proteome</keyword>
<keyword evidence="1" id="KW-0812">Transmembrane</keyword>
<name>A0A3P7ZQ17_9TREM</name>
<evidence type="ECO:0000256" key="1">
    <source>
        <dbReference type="SAM" id="Phobius"/>
    </source>
</evidence>
<protein>
    <submittedName>
        <fullName evidence="2">Uncharacterized protein</fullName>
    </submittedName>
</protein>
<sequence>MDPIGHILLKLEVIDALFVAVNCLQFFVVTPVIFAIMIFSKCCANSFAHGSRICLAAIKDCSRNTSARPRLLSGRHAVKCGRRT</sequence>
<keyword evidence="1" id="KW-0472">Membrane</keyword>
<evidence type="ECO:0000313" key="3">
    <source>
        <dbReference type="Proteomes" id="UP000277204"/>
    </source>
</evidence>
<dbReference type="AlphaFoldDB" id="A0A3P7ZQ17"/>
<reference evidence="2 3" key="1">
    <citation type="submission" date="2018-11" db="EMBL/GenBank/DDBJ databases">
        <authorList>
            <consortium name="Pathogen Informatics"/>
        </authorList>
    </citation>
    <scope>NUCLEOTIDE SEQUENCE [LARGE SCALE GENOMIC DNA]</scope>
    <source>
        <strain evidence="2 3">Zambia</strain>
    </source>
</reference>
<evidence type="ECO:0000313" key="2">
    <source>
        <dbReference type="EMBL" id="VDP02542.1"/>
    </source>
</evidence>
<gene>
    <name evidence="2" type="ORF">SMRZ_LOCUS12857</name>
</gene>
<proteinExistence type="predicted"/>
<keyword evidence="1" id="KW-1133">Transmembrane helix</keyword>
<organism evidence="2 3">
    <name type="scientific">Schistosoma margrebowiei</name>
    <dbReference type="NCBI Taxonomy" id="48269"/>
    <lineage>
        <taxon>Eukaryota</taxon>
        <taxon>Metazoa</taxon>
        <taxon>Spiralia</taxon>
        <taxon>Lophotrochozoa</taxon>
        <taxon>Platyhelminthes</taxon>
        <taxon>Trematoda</taxon>
        <taxon>Digenea</taxon>
        <taxon>Strigeidida</taxon>
        <taxon>Schistosomatoidea</taxon>
        <taxon>Schistosomatidae</taxon>
        <taxon>Schistosoma</taxon>
    </lineage>
</organism>
<accession>A0A3P7ZQ17</accession>
<dbReference type="EMBL" id="UZAI01008624">
    <property type="protein sequence ID" value="VDP02542.1"/>
    <property type="molecule type" value="Genomic_DNA"/>
</dbReference>
<feature type="transmembrane region" description="Helical" evidence="1">
    <location>
        <begin position="16"/>
        <end position="39"/>
    </location>
</feature>
<dbReference type="Proteomes" id="UP000277204">
    <property type="component" value="Unassembled WGS sequence"/>
</dbReference>